<evidence type="ECO:0000256" key="2">
    <source>
        <dbReference type="SAM" id="SignalP"/>
    </source>
</evidence>
<dbReference type="InterPro" id="IPR036249">
    <property type="entry name" value="Thioredoxin-like_sf"/>
</dbReference>
<dbReference type="PROSITE" id="PS51352">
    <property type="entry name" value="THIOREDOXIN_2"/>
    <property type="match status" value="1"/>
</dbReference>
<dbReference type="EMBL" id="JAIFTL010000001">
    <property type="protein sequence ID" value="KAG9327813.1"/>
    <property type="molecule type" value="Genomic_DNA"/>
</dbReference>
<evidence type="ECO:0000313" key="6">
    <source>
        <dbReference type="Proteomes" id="UP000717515"/>
    </source>
</evidence>
<dbReference type="InterPro" id="IPR037047">
    <property type="entry name" value="PITH_dom_sf"/>
</dbReference>
<reference evidence="5" key="1">
    <citation type="submission" date="2021-07" db="EMBL/GenBank/DDBJ databases">
        <title>Draft genome of Mortierella alpina, strain LL118, isolated from an aspen leaf litter sample.</title>
        <authorList>
            <person name="Yang S."/>
            <person name="Vinatzer B.A."/>
        </authorList>
    </citation>
    <scope>NUCLEOTIDE SEQUENCE</scope>
    <source>
        <strain evidence="5">LL118</strain>
    </source>
</reference>
<organism evidence="5 6">
    <name type="scientific">Mortierella alpina</name>
    <name type="common">Oleaginous fungus</name>
    <name type="synonym">Mortierella renispora</name>
    <dbReference type="NCBI Taxonomy" id="64518"/>
    <lineage>
        <taxon>Eukaryota</taxon>
        <taxon>Fungi</taxon>
        <taxon>Fungi incertae sedis</taxon>
        <taxon>Mucoromycota</taxon>
        <taxon>Mortierellomycotina</taxon>
        <taxon>Mortierellomycetes</taxon>
        <taxon>Mortierellales</taxon>
        <taxon>Mortierellaceae</taxon>
        <taxon>Mortierella</taxon>
    </lineage>
</organism>
<dbReference type="Gene3D" id="3.40.30.10">
    <property type="entry name" value="Glutaredoxin"/>
    <property type="match status" value="1"/>
</dbReference>
<feature type="domain" description="Thioredoxin" evidence="3">
    <location>
        <begin position="30"/>
        <end position="146"/>
    </location>
</feature>
<dbReference type="SUPFAM" id="SSF49785">
    <property type="entry name" value="Galactose-binding domain-like"/>
    <property type="match status" value="1"/>
</dbReference>
<evidence type="ECO:0000256" key="1">
    <source>
        <dbReference type="ARBA" id="ARBA00023157"/>
    </source>
</evidence>
<dbReference type="Pfam" id="PF06201">
    <property type="entry name" value="PITH"/>
    <property type="match status" value="1"/>
</dbReference>
<protein>
    <recommendedName>
        <fullName evidence="7">Thioredoxin</fullName>
    </recommendedName>
</protein>
<dbReference type="PROSITE" id="PS51532">
    <property type="entry name" value="PITH"/>
    <property type="match status" value="1"/>
</dbReference>
<dbReference type="InterPro" id="IPR017937">
    <property type="entry name" value="Thioredoxin_CS"/>
</dbReference>
<dbReference type="AlphaFoldDB" id="A0A9P8I9S3"/>
<name>A0A9P8I9S3_MORAP</name>
<evidence type="ECO:0000259" key="4">
    <source>
        <dbReference type="PROSITE" id="PS51532"/>
    </source>
</evidence>
<feature type="chain" id="PRO_5040431710" description="Thioredoxin" evidence="2">
    <location>
        <begin position="27"/>
        <end position="325"/>
    </location>
</feature>
<dbReference type="Pfam" id="PF00085">
    <property type="entry name" value="Thioredoxin"/>
    <property type="match status" value="1"/>
</dbReference>
<gene>
    <name evidence="5" type="ORF">KVV02_000259</name>
</gene>
<dbReference type="InterPro" id="IPR013766">
    <property type="entry name" value="Thioredoxin_domain"/>
</dbReference>
<keyword evidence="2" id="KW-0732">Signal</keyword>
<proteinExistence type="predicted"/>
<sequence length="325" mass="35774">MKSSAFALCNTRHVWFFCLRLHFAFCHTPHSPIHTTHNMPVKGITSQAEYQSILSAAGATKLVVVDFTAAWCGPCQTIKPIFEKLSNQYRHVVFVKVDVDEFQEVAAVAGVTAMPTFQFFKASKKIAELKGADAAELEKLIKQHQGPVEDAAGGSGSSVLVAGQSDIADQITLNQVDCLNQQTANHIRNALKADETYLESDVDEQLIISVPFNQSVKLHSIKIVPKDTAHAPKTIKLYVNKLALGFEDADSVQETQTVVLSEKDYEGNGLISLRFVKFQNVTSVILFIVDNLGDEETTQIQQLQFIGSSLDGTDMSALKKVEHEH</sequence>
<dbReference type="InterPro" id="IPR008979">
    <property type="entry name" value="Galactose-bd-like_sf"/>
</dbReference>
<dbReference type="SUPFAM" id="SSF52833">
    <property type="entry name" value="Thioredoxin-like"/>
    <property type="match status" value="1"/>
</dbReference>
<dbReference type="PANTHER" id="PTHR46115">
    <property type="entry name" value="THIOREDOXIN-LIKE PROTEIN 1"/>
    <property type="match status" value="1"/>
</dbReference>
<dbReference type="GO" id="GO:0005737">
    <property type="term" value="C:cytoplasm"/>
    <property type="evidence" value="ECO:0007669"/>
    <property type="project" value="UniProtKB-ARBA"/>
</dbReference>
<dbReference type="Gene3D" id="2.60.120.470">
    <property type="entry name" value="PITH domain"/>
    <property type="match status" value="1"/>
</dbReference>
<evidence type="ECO:0000313" key="5">
    <source>
        <dbReference type="EMBL" id="KAG9327813.1"/>
    </source>
</evidence>
<feature type="domain" description="PITH" evidence="4">
    <location>
        <begin position="156"/>
        <end position="325"/>
    </location>
</feature>
<dbReference type="CDD" id="cd02947">
    <property type="entry name" value="TRX_family"/>
    <property type="match status" value="1"/>
</dbReference>
<evidence type="ECO:0000259" key="3">
    <source>
        <dbReference type="PROSITE" id="PS51352"/>
    </source>
</evidence>
<dbReference type="Proteomes" id="UP000717515">
    <property type="component" value="Unassembled WGS sequence"/>
</dbReference>
<evidence type="ECO:0008006" key="7">
    <source>
        <dbReference type="Google" id="ProtNLM"/>
    </source>
</evidence>
<keyword evidence="1" id="KW-1015">Disulfide bond</keyword>
<dbReference type="PRINTS" id="PR00421">
    <property type="entry name" value="THIOREDOXIN"/>
</dbReference>
<comment type="caution">
    <text evidence="5">The sequence shown here is derived from an EMBL/GenBank/DDBJ whole genome shotgun (WGS) entry which is preliminary data.</text>
</comment>
<dbReference type="InterPro" id="IPR010400">
    <property type="entry name" value="PITH_dom"/>
</dbReference>
<dbReference type="PROSITE" id="PS00194">
    <property type="entry name" value="THIOREDOXIN_1"/>
    <property type="match status" value="1"/>
</dbReference>
<accession>A0A9P8I9S3</accession>
<dbReference type="FunFam" id="3.40.30.10:FF:000245">
    <property type="entry name" value="Thioredoxin"/>
    <property type="match status" value="1"/>
</dbReference>
<feature type="signal peptide" evidence="2">
    <location>
        <begin position="1"/>
        <end position="26"/>
    </location>
</feature>